<dbReference type="SUPFAM" id="SSF52047">
    <property type="entry name" value="RNI-like"/>
    <property type="match status" value="1"/>
</dbReference>
<keyword evidence="3" id="KW-1185">Reference proteome</keyword>
<name>A0A369KDG6_HYPMA</name>
<accession>A0A369KDG6</accession>
<keyword evidence="1" id="KW-0175">Coiled coil</keyword>
<dbReference type="InParanoid" id="A0A369KDG6"/>
<feature type="coiled-coil region" evidence="1">
    <location>
        <begin position="46"/>
        <end position="73"/>
    </location>
</feature>
<evidence type="ECO:0000256" key="1">
    <source>
        <dbReference type="SAM" id="Coils"/>
    </source>
</evidence>
<dbReference type="EMBL" id="LUEZ02000003">
    <property type="protein sequence ID" value="RDB30927.1"/>
    <property type="molecule type" value="Genomic_DNA"/>
</dbReference>
<evidence type="ECO:0000313" key="3">
    <source>
        <dbReference type="Proteomes" id="UP000076154"/>
    </source>
</evidence>
<dbReference type="Proteomes" id="UP000076154">
    <property type="component" value="Unassembled WGS sequence"/>
</dbReference>
<dbReference type="STRING" id="39966.A0A369KDG6"/>
<protein>
    <recommendedName>
        <fullName evidence="4">F-box domain-containing protein</fullName>
    </recommendedName>
</protein>
<gene>
    <name evidence="2" type="ORF">Hypma_004921</name>
</gene>
<organism evidence="2 3">
    <name type="scientific">Hypsizygus marmoreus</name>
    <name type="common">White beech mushroom</name>
    <name type="synonym">Agaricus marmoreus</name>
    <dbReference type="NCBI Taxonomy" id="39966"/>
    <lineage>
        <taxon>Eukaryota</taxon>
        <taxon>Fungi</taxon>
        <taxon>Dikarya</taxon>
        <taxon>Basidiomycota</taxon>
        <taxon>Agaricomycotina</taxon>
        <taxon>Agaricomycetes</taxon>
        <taxon>Agaricomycetidae</taxon>
        <taxon>Agaricales</taxon>
        <taxon>Tricholomatineae</taxon>
        <taxon>Lyophyllaceae</taxon>
        <taxon>Hypsizygus</taxon>
    </lineage>
</organism>
<evidence type="ECO:0000313" key="2">
    <source>
        <dbReference type="EMBL" id="RDB30927.1"/>
    </source>
</evidence>
<proteinExistence type="predicted"/>
<dbReference type="AlphaFoldDB" id="A0A369KDG6"/>
<dbReference type="OrthoDB" id="3365698at2759"/>
<comment type="caution">
    <text evidence="2">The sequence shown here is derived from an EMBL/GenBank/DDBJ whole genome shotgun (WGS) entry which is preliminary data.</text>
</comment>
<evidence type="ECO:0008006" key="4">
    <source>
        <dbReference type="Google" id="ProtNLM"/>
    </source>
</evidence>
<reference evidence="2" key="1">
    <citation type="submission" date="2018-04" db="EMBL/GenBank/DDBJ databases">
        <title>Whole genome sequencing of Hypsizygus marmoreus.</title>
        <authorList>
            <person name="Choi I.-G."/>
            <person name="Min B."/>
            <person name="Kim J.-G."/>
            <person name="Kim S."/>
            <person name="Oh Y.-L."/>
            <person name="Kong W.-S."/>
            <person name="Park H."/>
            <person name="Jeong J."/>
            <person name="Song E.-S."/>
        </authorList>
    </citation>
    <scope>NUCLEOTIDE SEQUENCE [LARGE SCALE GENOMIC DNA]</scope>
    <source>
        <strain evidence="2">51987-8</strain>
    </source>
</reference>
<sequence>MLGTPIQIDNDADALRFHHLLSTNDEPPIEEVPTIRKVAEQRKSALAGLEAQIVEIQSMLKTLGEQLTALKERRDRESDMLCQYHGVLSPIRRLPPDVLIEIFLFTREWKGELRHIQGQLKPIPIGPHPGRSPLLITHICSEWRRITLGLPMLWATIEACLDVCSLPQRHNFDLTHDARLQTWLARTGTESPLDITVHTGTQRNMVSMKNAVPLPWMRRYMHRIRTLSLEGKFASFPSNSYDTLELLMVVDAHFRDSHMDVLFAPSLRRVLLRGRIQLPLFISWAQLTHFVLALSADIPHTHTLTDSSTVLHILSQCTALVFLDITAIVDERSPHSIADGHRILMPRLQTLVLLELGWLLSYLTLPALITLDIAYVCSWPRGILDTFQSRSSFSLKSLTIRGHGLGISWTRPEALGVEEFLELIHKTPSLVEIILQFTVPITSTLISAFAASSRQGLPNLAPNLEYLALNTYDTAYVKDEAILDMVTSRDPSGKPAITVPTSFPCIRVFQSDLPKRVCGEIAPTLQDYEVVHIYF</sequence>